<keyword evidence="4" id="KW-0859">Xylose metabolism</keyword>
<feature type="domain" description="Carbohydrate kinase FGGY C-terminal" evidence="6">
    <location>
        <begin position="297"/>
        <end position="481"/>
    </location>
</feature>
<reference evidence="7" key="1">
    <citation type="submission" date="2022-12" db="EMBL/GenBank/DDBJ databases">
        <title>Genome assemblies of Blomia tropicalis.</title>
        <authorList>
            <person name="Cui Y."/>
        </authorList>
    </citation>
    <scope>NUCLEOTIDE SEQUENCE</scope>
    <source>
        <tissue evidence="7">Adult mites</tissue>
    </source>
</reference>
<keyword evidence="4" id="KW-0119">Carbohydrate metabolism</keyword>
<protein>
    <recommendedName>
        <fullName evidence="4">Xylulose kinase</fullName>
        <ecNumber evidence="4">2.7.1.17</ecNumber>
    </recommendedName>
</protein>
<dbReference type="GO" id="GO:0042732">
    <property type="term" value="P:D-xylose metabolic process"/>
    <property type="evidence" value="ECO:0007669"/>
    <property type="project" value="UniProtKB-UniRule"/>
</dbReference>
<keyword evidence="4" id="KW-0547">Nucleotide-binding</keyword>
<comment type="similarity">
    <text evidence="1 4">Belongs to the FGGY kinase family.</text>
</comment>
<dbReference type="InterPro" id="IPR000577">
    <property type="entry name" value="Carb_kinase_FGGY"/>
</dbReference>
<gene>
    <name evidence="7" type="ORF">RDWZM_003114</name>
</gene>
<evidence type="ECO:0000256" key="4">
    <source>
        <dbReference type="RuleBase" id="RU367058"/>
    </source>
</evidence>
<dbReference type="Pfam" id="PF00370">
    <property type="entry name" value="FGGY_N"/>
    <property type="match status" value="1"/>
</dbReference>
<dbReference type="InterPro" id="IPR018485">
    <property type="entry name" value="FGGY_C"/>
</dbReference>
<comment type="function">
    <text evidence="4">Phosphorylates D-xylulose to produce D-xylulose 5-phosphate, a molecule that may play an important role in the regulation of glucose metabolism and lipogenesis.</text>
</comment>
<evidence type="ECO:0000259" key="5">
    <source>
        <dbReference type="Pfam" id="PF00370"/>
    </source>
</evidence>
<dbReference type="EC" id="2.7.1.17" evidence="4"/>
<dbReference type="OrthoDB" id="1728974at2759"/>
<dbReference type="OMA" id="NSCALGG"/>
<dbReference type="AlphaFoldDB" id="A0A9Q0MFG6"/>
<evidence type="ECO:0000256" key="2">
    <source>
        <dbReference type="ARBA" id="ARBA00022679"/>
    </source>
</evidence>
<dbReference type="InterPro" id="IPR042024">
    <property type="entry name" value="D-XK_euk"/>
</dbReference>
<dbReference type="PIRSF" id="PIRSF000538">
    <property type="entry name" value="GlpK"/>
    <property type="match status" value="1"/>
</dbReference>
<evidence type="ECO:0000256" key="3">
    <source>
        <dbReference type="ARBA" id="ARBA00022777"/>
    </source>
</evidence>
<evidence type="ECO:0000313" key="7">
    <source>
        <dbReference type="EMBL" id="KAJ6224569.1"/>
    </source>
</evidence>
<organism evidence="7 8">
    <name type="scientific">Blomia tropicalis</name>
    <name type="common">Mite</name>
    <dbReference type="NCBI Taxonomy" id="40697"/>
    <lineage>
        <taxon>Eukaryota</taxon>
        <taxon>Metazoa</taxon>
        <taxon>Ecdysozoa</taxon>
        <taxon>Arthropoda</taxon>
        <taxon>Chelicerata</taxon>
        <taxon>Arachnida</taxon>
        <taxon>Acari</taxon>
        <taxon>Acariformes</taxon>
        <taxon>Sarcoptiformes</taxon>
        <taxon>Astigmata</taxon>
        <taxon>Glycyphagoidea</taxon>
        <taxon>Echimyopodidae</taxon>
        <taxon>Blomia</taxon>
    </lineage>
</organism>
<keyword evidence="3 4" id="KW-0418">Kinase</keyword>
<dbReference type="InterPro" id="IPR018484">
    <property type="entry name" value="FGGY_N"/>
</dbReference>
<sequence>MEGFIEEKVWLGLDLSTQQLKSVAINENLEIVCEASVHFDTDLPEFRTVGGVHRHDDNQTVTAPVLMWIKALDMLMDRLRVNGLEFGQVAGISGSGQQHGSVYWKRGARQTLRNLESSKFLHEQLSLSFVLLESPIWMDSSTSKQCRMLEQHVGGAEQLAEITGSRAYERFTGSQIAKIIETKTECYNQTERICLISNFLACLLIGDYAPIDLSDGSGMNLLDIKKKEWNQQCIEFCRSDLVEKLGDQIVPSNETIGMVSDYFVERYGFNPQCYVVAFTGDNPASLAGMCLGPNDVAVSLGTSDTAFISLSSPKPSLDGHVFCNPINENHYMGLICFKNGSLTRERIRNTCADSSWDIFNQLLESTPRGNFGNIGFYFDMKEIFPVVSGDFRYNRFDAEVSSFAAEVETRACVEGQFLRIRIHAESLGFKSGPNTRILATGGASANQSIVKVLADVFNAPVYTYSIPNSAVLGSALLAKFAKEKQNISYYDMVLKLNSNFTLIAKPSSDAGEIYDNMVERYRKLEKRLENDEA</sequence>
<dbReference type="GO" id="GO:0005829">
    <property type="term" value="C:cytosol"/>
    <property type="evidence" value="ECO:0007669"/>
    <property type="project" value="TreeGrafter"/>
</dbReference>
<keyword evidence="4" id="KW-0067">ATP-binding</keyword>
<name>A0A9Q0MFG6_BLOTA</name>
<dbReference type="InterPro" id="IPR043129">
    <property type="entry name" value="ATPase_NBD"/>
</dbReference>
<dbReference type="CDD" id="cd07776">
    <property type="entry name" value="ASKHA_NBD_FGGY_SpXK-like"/>
    <property type="match status" value="1"/>
</dbReference>
<evidence type="ECO:0000259" key="6">
    <source>
        <dbReference type="Pfam" id="PF02782"/>
    </source>
</evidence>
<dbReference type="Gene3D" id="3.30.420.40">
    <property type="match status" value="2"/>
</dbReference>
<dbReference type="PANTHER" id="PTHR10196">
    <property type="entry name" value="SUGAR KINASE"/>
    <property type="match status" value="1"/>
</dbReference>
<dbReference type="GO" id="GO:0005997">
    <property type="term" value="P:xylulose metabolic process"/>
    <property type="evidence" value="ECO:0007669"/>
    <property type="project" value="UniProtKB-UniRule"/>
</dbReference>
<keyword evidence="8" id="KW-1185">Reference proteome</keyword>
<evidence type="ECO:0000256" key="1">
    <source>
        <dbReference type="ARBA" id="ARBA00009156"/>
    </source>
</evidence>
<proteinExistence type="inferred from homology"/>
<accession>A0A9Q0MFG6</accession>
<feature type="domain" description="Carbohydrate kinase FGGY N-terminal" evidence="5">
    <location>
        <begin position="136"/>
        <end position="288"/>
    </location>
</feature>
<dbReference type="GO" id="GO:0004856">
    <property type="term" value="F:D-xylulokinase activity"/>
    <property type="evidence" value="ECO:0007669"/>
    <property type="project" value="UniProtKB-UniRule"/>
</dbReference>
<evidence type="ECO:0000313" key="8">
    <source>
        <dbReference type="Proteomes" id="UP001142055"/>
    </source>
</evidence>
<dbReference type="PANTHER" id="PTHR10196:SF57">
    <property type="entry name" value="XYLULOSE KINASE"/>
    <property type="match status" value="1"/>
</dbReference>
<dbReference type="FunFam" id="3.30.420.40:FF:000118">
    <property type="entry name" value="Xylulose kinase 2"/>
    <property type="match status" value="1"/>
</dbReference>
<keyword evidence="2 4" id="KW-0808">Transferase</keyword>
<dbReference type="Pfam" id="PF02782">
    <property type="entry name" value="FGGY_C"/>
    <property type="match status" value="1"/>
</dbReference>
<comment type="caution">
    <text evidence="7">The sequence shown here is derived from an EMBL/GenBank/DDBJ whole genome shotgun (WGS) entry which is preliminary data.</text>
</comment>
<dbReference type="GO" id="GO:0005524">
    <property type="term" value="F:ATP binding"/>
    <property type="evidence" value="ECO:0007669"/>
    <property type="project" value="UniProtKB-KW"/>
</dbReference>
<dbReference type="EMBL" id="JAPWDV010000001">
    <property type="protein sequence ID" value="KAJ6224569.1"/>
    <property type="molecule type" value="Genomic_DNA"/>
</dbReference>
<dbReference type="SUPFAM" id="SSF53067">
    <property type="entry name" value="Actin-like ATPase domain"/>
    <property type="match status" value="2"/>
</dbReference>
<comment type="catalytic activity">
    <reaction evidence="4">
        <text>D-xylulose + ATP = D-xylulose 5-phosphate + ADP + H(+)</text>
        <dbReference type="Rhea" id="RHEA:10964"/>
        <dbReference type="ChEBI" id="CHEBI:15378"/>
        <dbReference type="ChEBI" id="CHEBI:17140"/>
        <dbReference type="ChEBI" id="CHEBI:30616"/>
        <dbReference type="ChEBI" id="CHEBI:57737"/>
        <dbReference type="ChEBI" id="CHEBI:456216"/>
        <dbReference type="EC" id="2.7.1.17"/>
    </reaction>
</comment>
<dbReference type="Proteomes" id="UP001142055">
    <property type="component" value="Chromosome 1"/>
</dbReference>